<feature type="domain" description="Alpha/beta hydrolase fold-3" evidence="2">
    <location>
        <begin position="86"/>
        <end position="283"/>
    </location>
</feature>
<dbReference type="Proteomes" id="UP001500635">
    <property type="component" value="Unassembled WGS sequence"/>
</dbReference>
<dbReference type="Gene3D" id="3.40.50.1820">
    <property type="entry name" value="alpha/beta hydrolase"/>
    <property type="match status" value="1"/>
</dbReference>
<organism evidence="3 4">
    <name type="scientific">Tsukamurella soli</name>
    <dbReference type="NCBI Taxonomy" id="644556"/>
    <lineage>
        <taxon>Bacteria</taxon>
        <taxon>Bacillati</taxon>
        <taxon>Actinomycetota</taxon>
        <taxon>Actinomycetes</taxon>
        <taxon>Mycobacteriales</taxon>
        <taxon>Tsukamurellaceae</taxon>
        <taxon>Tsukamurella</taxon>
    </lineage>
</organism>
<name>A0ABP8J991_9ACTN</name>
<dbReference type="InterPro" id="IPR029058">
    <property type="entry name" value="AB_hydrolase_fold"/>
</dbReference>
<keyword evidence="1 3" id="KW-0378">Hydrolase</keyword>
<dbReference type="PANTHER" id="PTHR48081">
    <property type="entry name" value="AB HYDROLASE SUPERFAMILY PROTEIN C4A8.06C"/>
    <property type="match status" value="1"/>
</dbReference>
<proteinExistence type="predicted"/>
<dbReference type="InterPro" id="IPR013094">
    <property type="entry name" value="AB_hydrolase_3"/>
</dbReference>
<evidence type="ECO:0000313" key="4">
    <source>
        <dbReference type="Proteomes" id="UP001500635"/>
    </source>
</evidence>
<dbReference type="InterPro" id="IPR050300">
    <property type="entry name" value="GDXG_lipolytic_enzyme"/>
</dbReference>
<dbReference type="Pfam" id="PF07859">
    <property type="entry name" value="Abhydrolase_3"/>
    <property type="match status" value="1"/>
</dbReference>
<dbReference type="SUPFAM" id="SSF53474">
    <property type="entry name" value="alpha/beta-Hydrolases"/>
    <property type="match status" value="1"/>
</dbReference>
<reference evidence="4" key="1">
    <citation type="journal article" date="2019" name="Int. J. Syst. Evol. Microbiol.">
        <title>The Global Catalogue of Microorganisms (GCM) 10K type strain sequencing project: providing services to taxonomists for standard genome sequencing and annotation.</title>
        <authorList>
            <consortium name="The Broad Institute Genomics Platform"/>
            <consortium name="The Broad Institute Genome Sequencing Center for Infectious Disease"/>
            <person name="Wu L."/>
            <person name="Ma J."/>
        </authorList>
    </citation>
    <scope>NUCLEOTIDE SEQUENCE [LARGE SCALE GENOMIC DNA]</scope>
    <source>
        <strain evidence="4">JCM 17688</strain>
    </source>
</reference>
<sequence>MSVIAHRSVSLQAALVEMGARVLLKPLITAYPVQSWSFAPLLLAERIAAAIPWAPAGVEVSRETIAGVDVERLTPTGEALRDDTALIYYHGGAFLAGGPATHRRLASVLARALGVVVLNVDYRQLPEVGLGSSVEDAYRVYRAVSDSRRYRNVVVGGDSAGGYLSVKVIELAYLDAVRAPTAFFGYSPLLTPTVTADDPRAEINDAYLTIGKLRSLRTWFDLGPGTRGADDVVVVPEEAFPPGVLVAASGEMLRIDSERLHERLDAAGNECDLHLFDGGVHAFPVLTGLTPESTEAVRLTVAFLDSVLAARQARQAA</sequence>
<evidence type="ECO:0000256" key="1">
    <source>
        <dbReference type="ARBA" id="ARBA00022801"/>
    </source>
</evidence>
<comment type="caution">
    <text evidence="3">The sequence shown here is derived from an EMBL/GenBank/DDBJ whole genome shotgun (WGS) entry which is preliminary data.</text>
</comment>
<keyword evidence="4" id="KW-1185">Reference proteome</keyword>
<protein>
    <submittedName>
        <fullName evidence="3">Alpha/beta hydrolase</fullName>
    </submittedName>
</protein>
<evidence type="ECO:0000259" key="2">
    <source>
        <dbReference type="Pfam" id="PF07859"/>
    </source>
</evidence>
<dbReference type="RefSeq" id="WP_344992112.1">
    <property type="nucleotide sequence ID" value="NZ_BAABFR010000011.1"/>
</dbReference>
<accession>A0ABP8J991</accession>
<dbReference type="GO" id="GO:0016787">
    <property type="term" value="F:hydrolase activity"/>
    <property type="evidence" value="ECO:0007669"/>
    <property type="project" value="UniProtKB-KW"/>
</dbReference>
<dbReference type="EMBL" id="BAABFR010000011">
    <property type="protein sequence ID" value="GAA4387161.1"/>
    <property type="molecule type" value="Genomic_DNA"/>
</dbReference>
<gene>
    <name evidence="3" type="ORF">GCM10023147_11270</name>
</gene>
<dbReference type="PANTHER" id="PTHR48081:SF8">
    <property type="entry name" value="ALPHA_BETA HYDROLASE FOLD-3 DOMAIN-CONTAINING PROTEIN-RELATED"/>
    <property type="match status" value="1"/>
</dbReference>
<evidence type="ECO:0000313" key="3">
    <source>
        <dbReference type="EMBL" id="GAA4387161.1"/>
    </source>
</evidence>